<dbReference type="AlphaFoldDB" id="A0AAV9I034"/>
<dbReference type="Gene3D" id="2.120.10.10">
    <property type="match status" value="1"/>
</dbReference>
<evidence type="ECO:0000256" key="1">
    <source>
        <dbReference type="SAM" id="MobiDB-lite"/>
    </source>
</evidence>
<evidence type="ECO:0000313" key="3">
    <source>
        <dbReference type="EMBL" id="KAK4466362.1"/>
    </source>
</evidence>
<keyword evidence="3" id="KW-0378">Hydrolase</keyword>
<organism evidence="3 4">
    <name type="scientific">Cladorrhinum samala</name>
    <dbReference type="NCBI Taxonomy" id="585594"/>
    <lineage>
        <taxon>Eukaryota</taxon>
        <taxon>Fungi</taxon>
        <taxon>Dikarya</taxon>
        <taxon>Ascomycota</taxon>
        <taxon>Pezizomycotina</taxon>
        <taxon>Sordariomycetes</taxon>
        <taxon>Sordariomycetidae</taxon>
        <taxon>Sordariales</taxon>
        <taxon>Podosporaceae</taxon>
        <taxon>Cladorrhinum</taxon>
    </lineage>
</organism>
<dbReference type="CDD" id="cd15482">
    <property type="entry name" value="Sialidase_non-viral"/>
    <property type="match status" value="1"/>
</dbReference>
<reference evidence="3" key="1">
    <citation type="journal article" date="2023" name="Mol. Phylogenet. Evol.">
        <title>Genome-scale phylogeny and comparative genomics of the fungal order Sordariales.</title>
        <authorList>
            <person name="Hensen N."/>
            <person name="Bonometti L."/>
            <person name="Westerberg I."/>
            <person name="Brannstrom I.O."/>
            <person name="Guillou S."/>
            <person name="Cros-Aarteil S."/>
            <person name="Calhoun S."/>
            <person name="Haridas S."/>
            <person name="Kuo A."/>
            <person name="Mondo S."/>
            <person name="Pangilinan J."/>
            <person name="Riley R."/>
            <person name="LaButti K."/>
            <person name="Andreopoulos B."/>
            <person name="Lipzen A."/>
            <person name="Chen C."/>
            <person name="Yan M."/>
            <person name="Daum C."/>
            <person name="Ng V."/>
            <person name="Clum A."/>
            <person name="Steindorff A."/>
            <person name="Ohm R.A."/>
            <person name="Martin F."/>
            <person name="Silar P."/>
            <person name="Natvig D.O."/>
            <person name="Lalanne C."/>
            <person name="Gautier V."/>
            <person name="Ament-Velasquez S.L."/>
            <person name="Kruys A."/>
            <person name="Hutchinson M.I."/>
            <person name="Powell A.J."/>
            <person name="Barry K."/>
            <person name="Miller A.N."/>
            <person name="Grigoriev I.V."/>
            <person name="Debuchy R."/>
            <person name="Gladieux P."/>
            <person name="Hiltunen Thoren M."/>
            <person name="Johannesson H."/>
        </authorList>
    </citation>
    <scope>NUCLEOTIDE SEQUENCE</scope>
    <source>
        <strain evidence="3">PSN324</strain>
    </source>
</reference>
<dbReference type="Pfam" id="PF13088">
    <property type="entry name" value="BNR_2"/>
    <property type="match status" value="1"/>
</dbReference>
<proteinExistence type="predicted"/>
<evidence type="ECO:0000259" key="2">
    <source>
        <dbReference type="Pfam" id="PF13088"/>
    </source>
</evidence>
<dbReference type="Proteomes" id="UP001321749">
    <property type="component" value="Unassembled WGS sequence"/>
</dbReference>
<comment type="caution">
    <text evidence="3">The sequence shown here is derived from an EMBL/GenBank/DDBJ whole genome shotgun (WGS) entry which is preliminary data.</text>
</comment>
<accession>A0AAV9I034</accession>
<sequence length="384" mass="40997">MPTVYRAQGEPVHSTVPSPSSTPTNHGPPLSIQKVADPVVIHPSGVYIRASSLYNNTNHIIAGFAAPSPGNASSKSLLASASTNGGKSWSHLGEIWRIPDPASHDVDNAFPLQLPSGRILYAFRNHDLRGGSYAWYRITVCASDDGGKTWFFLSQVEERQANTQRGKNNGLWEPFLRVGRKRGEVQAFYSAENGGDSQDNVMRWSDDGGRTWSRGTVVVSNGSGGGKRSRDGMMGVAEVDGKGKLICIFESTESGVFAITRVLSDDDGRTWHSRARVYTAGGGKNAGAPQVNSVGGSLVASFMTNEGSGTKEIDGGQMKVVMSNDGGRTWSSDGVKSQQQAAVAGDRGSHWPGLYTLDGQHFLALYSRDGVGAVSQMYRVVRGG</sequence>
<dbReference type="PANTHER" id="PTHR38792">
    <property type="entry name" value="BNR/ASP-BOX REPEAT DOMAIN PROTEIN (AFU_ORTHOLOGUE AFUA_7G06430)-RELATED"/>
    <property type="match status" value="1"/>
</dbReference>
<dbReference type="EMBL" id="MU864932">
    <property type="protein sequence ID" value="KAK4466362.1"/>
    <property type="molecule type" value="Genomic_DNA"/>
</dbReference>
<feature type="region of interest" description="Disordered" evidence="1">
    <location>
        <begin position="1"/>
        <end position="30"/>
    </location>
</feature>
<dbReference type="SUPFAM" id="SSF50939">
    <property type="entry name" value="Sialidases"/>
    <property type="match status" value="1"/>
</dbReference>
<feature type="compositionally biased region" description="Low complexity" evidence="1">
    <location>
        <begin position="11"/>
        <end position="24"/>
    </location>
</feature>
<evidence type="ECO:0000313" key="4">
    <source>
        <dbReference type="Proteomes" id="UP001321749"/>
    </source>
</evidence>
<gene>
    <name evidence="3" type="ORF">QBC42DRAFT_167011</name>
</gene>
<name>A0AAV9I034_9PEZI</name>
<keyword evidence="4" id="KW-1185">Reference proteome</keyword>
<feature type="domain" description="Sialidase" evidence="2">
    <location>
        <begin position="141"/>
        <end position="332"/>
    </location>
</feature>
<dbReference type="InterPro" id="IPR036278">
    <property type="entry name" value="Sialidase_sf"/>
</dbReference>
<dbReference type="InterPro" id="IPR011040">
    <property type="entry name" value="Sialidase"/>
</dbReference>
<reference evidence="3" key="2">
    <citation type="submission" date="2023-06" db="EMBL/GenBank/DDBJ databases">
        <authorList>
            <consortium name="Lawrence Berkeley National Laboratory"/>
            <person name="Mondo S.J."/>
            <person name="Hensen N."/>
            <person name="Bonometti L."/>
            <person name="Westerberg I."/>
            <person name="Brannstrom I.O."/>
            <person name="Guillou S."/>
            <person name="Cros-Aarteil S."/>
            <person name="Calhoun S."/>
            <person name="Haridas S."/>
            <person name="Kuo A."/>
            <person name="Pangilinan J."/>
            <person name="Riley R."/>
            <person name="Labutti K."/>
            <person name="Andreopoulos B."/>
            <person name="Lipzen A."/>
            <person name="Chen C."/>
            <person name="Yanf M."/>
            <person name="Daum C."/>
            <person name="Ng V."/>
            <person name="Clum A."/>
            <person name="Steindorff A."/>
            <person name="Ohm R."/>
            <person name="Martin F."/>
            <person name="Silar P."/>
            <person name="Natvig D."/>
            <person name="Lalanne C."/>
            <person name="Gautier V."/>
            <person name="Ament-Velasquez S.L."/>
            <person name="Kruys A."/>
            <person name="Hutchinson M.I."/>
            <person name="Powell A.J."/>
            <person name="Barry K."/>
            <person name="Miller A.N."/>
            <person name="Grigoriev I.V."/>
            <person name="Debuchy R."/>
            <person name="Gladieux P."/>
            <person name="Thoren M.H."/>
            <person name="Johannesson H."/>
        </authorList>
    </citation>
    <scope>NUCLEOTIDE SEQUENCE</scope>
    <source>
        <strain evidence="3">PSN324</strain>
    </source>
</reference>
<dbReference type="GO" id="GO:0016787">
    <property type="term" value="F:hydrolase activity"/>
    <property type="evidence" value="ECO:0007669"/>
    <property type="project" value="UniProtKB-KW"/>
</dbReference>
<dbReference type="PANTHER" id="PTHR38792:SF3">
    <property type="entry name" value="BNR_ASP-BOX REPEAT DOMAIN PROTEIN (AFU_ORTHOLOGUE AFUA_7G06430)-RELATED"/>
    <property type="match status" value="1"/>
</dbReference>
<protein>
    <submittedName>
        <fullName evidence="3">Glycoside hydrolase</fullName>
    </submittedName>
</protein>